<keyword evidence="5 6" id="KW-0472">Membrane</keyword>
<sequence length="203" mass="22983">MNWLNTQYARYRNSIGQLFRFGVVGGLGVLVNTIALITATKLFPLVWPGAGIPEGEGVWWPIAGTAFNVRWYHVMASVAFMVANVFNFQLNRWWTFKSNRASGWFREYWPFLTVGLAALAIGQLVFTALMNQGSPVALPTDILDGSSGFRSRIYWANLIMIVCTIPISFLLNKFWTFRAVREVRESEELDHPEDIVVVDEAEA</sequence>
<name>A0A3M0G481_9ACTN</name>
<dbReference type="Proteomes" id="UP000275256">
    <property type="component" value="Unassembled WGS sequence"/>
</dbReference>
<protein>
    <submittedName>
        <fullName evidence="8">GtrA family protein</fullName>
    </submittedName>
</protein>
<feature type="transmembrane region" description="Helical" evidence="6">
    <location>
        <begin position="71"/>
        <end position="90"/>
    </location>
</feature>
<feature type="transmembrane region" description="Helical" evidence="6">
    <location>
        <begin position="111"/>
        <end position="133"/>
    </location>
</feature>
<comment type="caution">
    <text evidence="8">The sequence shown here is derived from an EMBL/GenBank/DDBJ whole genome shotgun (WGS) entry which is preliminary data.</text>
</comment>
<comment type="subcellular location">
    <subcellularLocation>
        <location evidence="1">Membrane</location>
        <topology evidence="1">Multi-pass membrane protein</topology>
    </subcellularLocation>
</comment>
<dbReference type="InterPro" id="IPR051401">
    <property type="entry name" value="GtrA_CellWall_Glycosyl"/>
</dbReference>
<keyword evidence="4 6" id="KW-1133">Transmembrane helix</keyword>
<dbReference type="PANTHER" id="PTHR38459">
    <property type="entry name" value="PROPHAGE BACTOPRENOL-LINKED GLUCOSE TRANSLOCASE HOMOLOG"/>
    <property type="match status" value="1"/>
</dbReference>
<organism evidence="8 9">
    <name type="scientific">Tessaracoccus antarcticus</name>
    <dbReference type="NCBI Taxonomy" id="2479848"/>
    <lineage>
        <taxon>Bacteria</taxon>
        <taxon>Bacillati</taxon>
        <taxon>Actinomycetota</taxon>
        <taxon>Actinomycetes</taxon>
        <taxon>Propionibacteriales</taxon>
        <taxon>Propionibacteriaceae</taxon>
        <taxon>Tessaracoccus</taxon>
    </lineage>
</organism>
<dbReference type="OrthoDB" id="9807815at2"/>
<feature type="transmembrane region" description="Helical" evidence="6">
    <location>
        <begin position="153"/>
        <end position="171"/>
    </location>
</feature>
<evidence type="ECO:0000313" key="8">
    <source>
        <dbReference type="EMBL" id="RMB59800.1"/>
    </source>
</evidence>
<evidence type="ECO:0000256" key="1">
    <source>
        <dbReference type="ARBA" id="ARBA00004141"/>
    </source>
</evidence>
<dbReference type="RefSeq" id="WP_121901279.1">
    <property type="nucleotide sequence ID" value="NZ_REFW01000002.1"/>
</dbReference>
<evidence type="ECO:0000259" key="7">
    <source>
        <dbReference type="Pfam" id="PF04138"/>
    </source>
</evidence>
<keyword evidence="9" id="KW-1185">Reference proteome</keyword>
<evidence type="ECO:0000256" key="2">
    <source>
        <dbReference type="ARBA" id="ARBA00009399"/>
    </source>
</evidence>
<gene>
    <name evidence="8" type="ORF">EAX62_08620</name>
</gene>
<feature type="transmembrane region" description="Helical" evidence="6">
    <location>
        <begin position="21"/>
        <end position="39"/>
    </location>
</feature>
<evidence type="ECO:0000256" key="3">
    <source>
        <dbReference type="ARBA" id="ARBA00022692"/>
    </source>
</evidence>
<proteinExistence type="inferred from homology"/>
<keyword evidence="3 6" id="KW-0812">Transmembrane</keyword>
<dbReference type="EMBL" id="REFW01000002">
    <property type="protein sequence ID" value="RMB59800.1"/>
    <property type="molecule type" value="Genomic_DNA"/>
</dbReference>
<evidence type="ECO:0000256" key="4">
    <source>
        <dbReference type="ARBA" id="ARBA00022989"/>
    </source>
</evidence>
<feature type="domain" description="GtrA/DPMS transmembrane" evidence="7">
    <location>
        <begin position="20"/>
        <end position="177"/>
    </location>
</feature>
<dbReference type="GO" id="GO:0000271">
    <property type="term" value="P:polysaccharide biosynthetic process"/>
    <property type="evidence" value="ECO:0007669"/>
    <property type="project" value="InterPro"/>
</dbReference>
<accession>A0A3M0G481</accession>
<dbReference type="InterPro" id="IPR007267">
    <property type="entry name" value="GtrA_DPMS_TM"/>
</dbReference>
<evidence type="ECO:0000256" key="6">
    <source>
        <dbReference type="SAM" id="Phobius"/>
    </source>
</evidence>
<dbReference type="GO" id="GO:0005886">
    <property type="term" value="C:plasma membrane"/>
    <property type="evidence" value="ECO:0007669"/>
    <property type="project" value="TreeGrafter"/>
</dbReference>
<dbReference type="AlphaFoldDB" id="A0A3M0G481"/>
<evidence type="ECO:0000256" key="5">
    <source>
        <dbReference type="ARBA" id="ARBA00023136"/>
    </source>
</evidence>
<dbReference type="PANTHER" id="PTHR38459:SF1">
    <property type="entry name" value="PROPHAGE BACTOPRENOL-LINKED GLUCOSE TRANSLOCASE HOMOLOG"/>
    <property type="match status" value="1"/>
</dbReference>
<evidence type="ECO:0000313" key="9">
    <source>
        <dbReference type="Proteomes" id="UP000275256"/>
    </source>
</evidence>
<reference evidence="8 9" key="1">
    <citation type="submission" date="2018-10" db="EMBL/GenBank/DDBJ databases">
        <title>Tessaracoccus antarcticuss sp. nov., isolated from sediment.</title>
        <authorList>
            <person name="Zhou L.Y."/>
            <person name="Du Z.J."/>
        </authorList>
    </citation>
    <scope>NUCLEOTIDE SEQUENCE [LARGE SCALE GENOMIC DNA]</scope>
    <source>
        <strain evidence="8 9">JDX10</strain>
    </source>
</reference>
<dbReference type="Pfam" id="PF04138">
    <property type="entry name" value="GtrA_DPMS_TM"/>
    <property type="match status" value="1"/>
</dbReference>
<comment type="similarity">
    <text evidence="2">Belongs to the GtrA family.</text>
</comment>